<keyword evidence="4 6" id="KW-1133">Transmembrane helix</keyword>
<evidence type="ECO:0000313" key="9">
    <source>
        <dbReference type="Proteomes" id="UP000588586"/>
    </source>
</evidence>
<dbReference type="CDD" id="cd15904">
    <property type="entry name" value="TSPO_MBR"/>
    <property type="match status" value="1"/>
</dbReference>
<evidence type="ECO:0000313" key="8">
    <source>
        <dbReference type="EMBL" id="NNM47499.1"/>
    </source>
</evidence>
<dbReference type="Pfam" id="PF13460">
    <property type="entry name" value="NAD_binding_10"/>
    <property type="match status" value="1"/>
</dbReference>
<dbReference type="Gene3D" id="3.40.50.720">
    <property type="entry name" value="NAD(P)-binding Rossmann-like Domain"/>
    <property type="match status" value="1"/>
</dbReference>
<dbReference type="EMBL" id="JABEPQ010000004">
    <property type="protein sequence ID" value="NNM47499.1"/>
    <property type="molecule type" value="Genomic_DNA"/>
</dbReference>
<evidence type="ECO:0000256" key="4">
    <source>
        <dbReference type="ARBA" id="ARBA00022989"/>
    </source>
</evidence>
<proteinExistence type="inferred from homology"/>
<dbReference type="InterPro" id="IPR016040">
    <property type="entry name" value="NAD(P)-bd_dom"/>
</dbReference>
<dbReference type="GO" id="GO:0016020">
    <property type="term" value="C:membrane"/>
    <property type="evidence" value="ECO:0007669"/>
    <property type="project" value="UniProtKB-SubCell"/>
</dbReference>
<gene>
    <name evidence="8" type="ORF">HJG52_16005</name>
</gene>
<dbReference type="RefSeq" id="WP_171244634.1">
    <property type="nucleotide sequence ID" value="NZ_JABEPQ010000004.1"/>
</dbReference>
<evidence type="ECO:0000256" key="6">
    <source>
        <dbReference type="SAM" id="Phobius"/>
    </source>
</evidence>
<name>A0A849HK25_9MICO</name>
<keyword evidence="5 6" id="KW-0472">Membrane</keyword>
<organism evidence="8 9">
    <name type="scientific">Knoellia koreensis</name>
    <dbReference type="NCBI Taxonomy" id="2730921"/>
    <lineage>
        <taxon>Bacteria</taxon>
        <taxon>Bacillati</taxon>
        <taxon>Actinomycetota</taxon>
        <taxon>Actinomycetes</taxon>
        <taxon>Micrococcales</taxon>
        <taxon>Intrasporangiaceae</taxon>
        <taxon>Knoellia</taxon>
    </lineage>
</organism>
<evidence type="ECO:0000256" key="2">
    <source>
        <dbReference type="ARBA" id="ARBA00007524"/>
    </source>
</evidence>
<evidence type="ECO:0000259" key="7">
    <source>
        <dbReference type="Pfam" id="PF13460"/>
    </source>
</evidence>
<dbReference type="SUPFAM" id="SSF51735">
    <property type="entry name" value="NAD(P)-binding Rossmann-fold domains"/>
    <property type="match status" value="1"/>
</dbReference>
<dbReference type="InterPro" id="IPR038330">
    <property type="entry name" value="TspO/MBR-related_sf"/>
</dbReference>
<protein>
    <submittedName>
        <fullName evidence="8">NAD(P)H-binding protein</fullName>
    </submittedName>
</protein>
<evidence type="ECO:0000256" key="1">
    <source>
        <dbReference type="ARBA" id="ARBA00004141"/>
    </source>
</evidence>
<dbReference type="FunFam" id="1.20.1260.100:FF:000001">
    <property type="entry name" value="translocator protein 2"/>
    <property type="match status" value="1"/>
</dbReference>
<feature type="transmembrane region" description="Helical" evidence="6">
    <location>
        <begin position="437"/>
        <end position="458"/>
    </location>
</feature>
<sequence length="464" mass="48785">MTTVLVTGATGYIGGQLVPALLDRGVTVRVLSRNPSSVRRQPWGSQVDVAEGDASDAAAVRRALDGVDVAYYLLHSMDGGSDFAGRDLAMARGFAKAAAAQGVERIVYLGGLHPDGELSPHLASRVEVGEVFLEGPVPAVVFQAGIVLGDGSASFDMLRHLTERLPVMVAPRWVDNLIQPIAVADVVHYLAGALDLPSGTNRSYDIAGSDVLTYGDMMRRYAEVVGLGPRRIVSVPVLTPRLAGLWVDVVTPVPAGVARPLVGSLVHDAVADEDDALRDIGEPPGGRTGFDRAVRAAVRDVDPHRWRRTLARTSAVVAAAAVAGSLLADPESRWYQRLSKPAWQPPKAAFPVVWTGLYAATALTTARASAELAEAGKADDARDLEVALGANMALNAAWPGLFFRSRRPWLAAAECAALTASSADLARRTGAAGRGKGAIVGAYAAWSGFATVLSAAIARRNRAR</sequence>
<dbReference type="Gene3D" id="1.20.1260.100">
    <property type="entry name" value="TspO/MBR protein"/>
    <property type="match status" value="1"/>
</dbReference>
<comment type="similarity">
    <text evidence="2">Belongs to the TspO/BZRP family.</text>
</comment>
<evidence type="ECO:0000256" key="5">
    <source>
        <dbReference type="ARBA" id="ARBA00023136"/>
    </source>
</evidence>
<dbReference type="Proteomes" id="UP000588586">
    <property type="component" value="Unassembled WGS sequence"/>
</dbReference>
<keyword evidence="3 6" id="KW-0812">Transmembrane</keyword>
<feature type="domain" description="NAD(P)-binding" evidence="7">
    <location>
        <begin position="8"/>
        <end position="117"/>
    </location>
</feature>
<keyword evidence="9" id="KW-1185">Reference proteome</keyword>
<dbReference type="PANTHER" id="PTHR10057">
    <property type="entry name" value="PERIPHERAL-TYPE BENZODIAZEPINE RECEPTOR"/>
    <property type="match status" value="1"/>
</dbReference>
<dbReference type="InterPro" id="IPR036291">
    <property type="entry name" value="NAD(P)-bd_dom_sf"/>
</dbReference>
<comment type="subcellular location">
    <subcellularLocation>
        <location evidence="1">Membrane</location>
        <topology evidence="1">Multi-pass membrane protein</topology>
    </subcellularLocation>
</comment>
<reference evidence="8 9" key="1">
    <citation type="submission" date="2020-04" db="EMBL/GenBank/DDBJ databases">
        <title>Knoellia sp. isolate from air conditioner.</title>
        <authorList>
            <person name="Chea S."/>
            <person name="Kim D.-U."/>
        </authorList>
    </citation>
    <scope>NUCLEOTIDE SEQUENCE [LARGE SCALE GENOMIC DNA]</scope>
    <source>
        <strain evidence="8 9">DB2414S</strain>
    </source>
</reference>
<dbReference type="PANTHER" id="PTHR10057:SF0">
    <property type="entry name" value="TRANSLOCATOR PROTEIN"/>
    <property type="match status" value="1"/>
</dbReference>
<comment type="caution">
    <text evidence="8">The sequence shown here is derived from an EMBL/GenBank/DDBJ whole genome shotgun (WGS) entry which is preliminary data.</text>
</comment>
<dbReference type="AlphaFoldDB" id="A0A849HK25"/>
<accession>A0A849HK25</accession>
<dbReference type="Pfam" id="PF03073">
    <property type="entry name" value="TspO_MBR"/>
    <property type="match status" value="1"/>
</dbReference>
<dbReference type="InterPro" id="IPR004307">
    <property type="entry name" value="TspO_MBR"/>
</dbReference>
<evidence type="ECO:0000256" key="3">
    <source>
        <dbReference type="ARBA" id="ARBA00022692"/>
    </source>
</evidence>
<dbReference type="GO" id="GO:0033013">
    <property type="term" value="P:tetrapyrrole metabolic process"/>
    <property type="evidence" value="ECO:0007669"/>
    <property type="project" value="UniProtKB-ARBA"/>
</dbReference>